<dbReference type="SUPFAM" id="SSF46689">
    <property type="entry name" value="Homeodomain-like"/>
    <property type="match status" value="1"/>
</dbReference>
<dbReference type="GO" id="GO:0045892">
    <property type="term" value="P:negative regulation of DNA-templated transcription"/>
    <property type="evidence" value="ECO:0007669"/>
    <property type="project" value="UniProtKB-ARBA"/>
</dbReference>
<dbReference type="GO" id="GO:0003677">
    <property type="term" value="F:DNA binding"/>
    <property type="evidence" value="ECO:0007669"/>
    <property type="project" value="UniProtKB-UniRule"/>
</dbReference>
<dbReference type="AlphaFoldDB" id="A0A2T7ASV6"/>
<accession>A0A2T7ASV6</accession>
<keyword evidence="3 5" id="KW-0238">DNA-binding</keyword>
<dbReference type="Pfam" id="PF08361">
    <property type="entry name" value="TetR_C_2"/>
    <property type="match status" value="1"/>
</dbReference>
<feature type="domain" description="HTH tetR-type" evidence="6">
    <location>
        <begin position="10"/>
        <end position="70"/>
    </location>
</feature>
<dbReference type="Proteomes" id="UP000469927">
    <property type="component" value="Unassembled WGS sequence"/>
</dbReference>
<dbReference type="RefSeq" id="WP_075193245.1">
    <property type="nucleotide sequence ID" value="NZ_CP187979.1"/>
</dbReference>
<evidence type="ECO:0000313" key="9">
    <source>
        <dbReference type="Proteomes" id="UP000244378"/>
    </source>
</evidence>
<dbReference type="InterPro" id="IPR001647">
    <property type="entry name" value="HTH_TetR"/>
</dbReference>
<keyword evidence="2" id="KW-0805">Transcription regulation</keyword>
<evidence type="ECO:0000259" key="6">
    <source>
        <dbReference type="PROSITE" id="PS50977"/>
    </source>
</evidence>
<dbReference type="PANTHER" id="PTHR43479">
    <property type="entry name" value="ACREF/ENVCD OPERON REPRESSOR-RELATED"/>
    <property type="match status" value="1"/>
</dbReference>
<dbReference type="SUPFAM" id="SSF48498">
    <property type="entry name" value="Tetracyclin repressor-like, C-terminal domain"/>
    <property type="match status" value="1"/>
</dbReference>
<dbReference type="InterPro" id="IPR013572">
    <property type="entry name" value="Tscrpt_reg_MAATS_C"/>
</dbReference>
<keyword evidence="10" id="KW-1185">Reference proteome</keyword>
<dbReference type="InterPro" id="IPR050624">
    <property type="entry name" value="HTH-type_Tx_Regulator"/>
</dbReference>
<comment type="caution">
    <text evidence="8">The sequence shown here is derived from an EMBL/GenBank/DDBJ whole genome shotgun (WGS) entry which is preliminary data.</text>
</comment>
<dbReference type="InterPro" id="IPR023772">
    <property type="entry name" value="DNA-bd_HTH_TetR-type_CS"/>
</dbReference>
<evidence type="ECO:0000256" key="5">
    <source>
        <dbReference type="PROSITE-ProRule" id="PRU00335"/>
    </source>
</evidence>
<dbReference type="PROSITE" id="PS01081">
    <property type="entry name" value="HTH_TETR_1"/>
    <property type="match status" value="1"/>
</dbReference>
<name>A0A2T7ASV6_9ENTR</name>
<evidence type="ECO:0000256" key="2">
    <source>
        <dbReference type="ARBA" id="ARBA00023015"/>
    </source>
</evidence>
<dbReference type="PROSITE" id="PS50977">
    <property type="entry name" value="HTH_TETR_2"/>
    <property type="match status" value="1"/>
</dbReference>
<evidence type="ECO:0000313" key="10">
    <source>
        <dbReference type="Proteomes" id="UP000469927"/>
    </source>
</evidence>
<reference evidence="8 9" key="1">
    <citation type="submission" date="2016-12" db="EMBL/GenBank/DDBJ databases">
        <title>Analysis of the Molecular Diversity Among Cronobacter Species Isolated from Filth Flies Using a Pan Genomic DNA Microarray.</title>
        <authorList>
            <person name="Pava-Ripoll M."/>
            <person name="Tall B."/>
            <person name="Farber J."/>
            <person name="Fanning S."/>
            <person name="Lehner A."/>
            <person name="Stephan R."/>
            <person name="Pagotto F."/>
            <person name="Iverson C."/>
            <person name="Ziobro G."/>
            <person name="Miller A."/>
            <person name="Pearson R."/>
            <person name="Yan Q."/>
            <person name="Kim M."/>
            <person name="Jeong S."/>
            <person name="Park J."/>
            <person name="Jun S."/>
            <person name="Choi H."/>
            <person name="Chung T."/>
            <person name="Yoo Y."/>
            <person name="Park E."/>
            <person name="Hwang S."/>
            <person name="Lee B."/>
            <person name="Sathyamoorthy V."/>
            <person name="Carter L."/>
            <person name="Mammel M."/>
            <person name="Jackson S."/>
            <person name="Kothary M."/>
            <person name="Patel I."/>
            <person name="Grim C."/>
            <person name="Gopinath G."/>
            <person name="Gangiredla J."/>
            <person name="Chase H."/>
        </authorList>
    </citation>
    <scope>NUCLEOTIDE SEQUENCE [LARGE SCALE GENOMIC DNA]</scope>
    <source>
        <strain evidence="8 9">MOD1-Md1s</strain>
    </source>
</reference>
<dbReference type="Pfam" id="PF00440">
    <property type="entry name" value="TetR_N"/>
    <property type="match status" value="1"/>
</dbReference>
<dbReference type="PANTHER" id="PTHR43479:SF11">
    <property type="entry name" value="ACREF_ENVCD OPERON REPRESSOR-RELATED"/>
    <property type="match status" value="1"/>
</dbReference>
<evidence type="ECO:0000256" key="3">
    <source>
        <dbReference type="ARBA" id="ARBA00023125"/>
    </source>
</evidence>
<dbReference type="FunFam" id="1.10.357.10:FF:000003">
    <property type="entry name" value="HTH-type transcriptional regulator AcrR"/>
    <property type="match status" value="1"/>
</dbReference>
<proteinExistence type="predicted"/>
<dbReference type="Proteomes" id="UP000244378">
    <property type="component" value="Unassembled WGS sequence"/>
</dbReference>
<keyword evidence="4" id="KW-0804">Transcription</keyword>
<evidence type="ECO:0000256" key="4">
    <source>
        <dbReference type="ARBA" id="ARBA00023163"/>
    </source>
</evidence>
<sequence>MARKTKQEALKTRQQLIDAAIYTFAERGVAHTTLSDIARAAQVTRGAVYWHFTSKAELFNEIWQQQLPVRDIIRPQLPAQAWGDPLLLLRETFIAVLQYIASTPRQRALLQILYRKCEFDEEMMSEAEIRERIGFSRHYVGDLLRQGIAENAISGSLDVDIMLTILHGCLSGILKNWLFQPEACDLFRLAPVLVDNMLRMLPRPDNNNQSVLLAQ</sequence>
<feature type="DNA-binding region" description="H-T-H motif" evidence="5">
    <location>
        <begin position="33"/>
        <end position="52"/>
    </location>
</feature>
<dbReference type="NCBIfam" id="NF007430">
    <property type="entry name" value="PRK09975.1"/>
    <property type="match status" value="1"/>
</dbReference>
<keyword evidence="1" id="KW-0678">Repressor</keyword>
<dbReference type="InterPro" id="IPR036271">
    <property type="entry name" value="Tet_transcr_reg_TetR-rel_C_sf"/>
</dbReference>
<dbReference type="GO" id="GO:0009410">
    <property type="term" value="P:response to xenobiotic stimulus"/>
    <property type="evidence" value="ECO:0007669"/>
    <property type="project" value="UniProtKB-ARBA"/>
</dbReference>
<evidence type="ECO:0000256" key="1">
    <source>
        <dbReference type="ARBA" id="ARBA00022491"/>
    </source>
</evidence>
<organism evidence="8 9">
    <name type="scientific">Cronobacter muytjensii</name>
    <dbReference type="NCBI Taxonomy" id="413501"/>
    <lineage>
        <taxon>Bacteria</taxon>
        <taxon>Pseudomonadati</taxon>
        <taxon>Pseudomonadota</taxon>
        <taxon>Gammaproteobacteria</taxon>
        <taxon>Enterobacterales</taxon>
        <taxon>Enterobacteriaceae</taxon>
        <taxon>Cronobacter</taxon>
    </lineage>
</organism>
<dbReference type="Gene3D" id="1.10.357.10">
    <property type="entry name" value="Tetracycline Repressor, domain 2"/>
    <property type="match status" value="1"/>
</dbReference>
<dbReference type="OrthoDB" id="5816932at2"/>
<dbReference type="GO" id="GO:0003700">
    <property type="term" value="F:DNA-binding transcription factor activity"/>
    <property type="evidence" value="ECO:0007669"/>
    <property type="project" value="UniProtKB-ARBA"/>
</dbReference>
<gene>
    <name evidence="7" type="primary">envR</name>
    <name evidence="8" type="ORF">AUN14_11015</name>
    <name evidence="7" type="ORF">FZI19_00110</name>
</gene>
<evidence type="ECO:0000313" key="8">
    <source>
        <dbReference type="EMBL" id="PUX14215.1"/>
    </source>
</evidence>
<evidence type="ECO:0000313" key="7">
    <source>
        <dbReference type="EMBL" id="KAB0886750.1"/>
    </source>
</evidence>
<dbReference type="EMBL" id="WAGD01000001">
    <property type="protein sequence ID" value="KAB0886750.1"/>
    <property type="molecule type" value="Genomic_DNA"/>
</dbReference>
<reference evidence="7 10" key="2">
    <citation type="submission" date="2019-08" db="EMBL/GenBank/DDBJ databases">
        <title>Prevalence, distribution, and phylogeny of type two toxin-antitoxin genes possessed by Cronobacter species where C. sakazakii homologs follow sequence type lineages.</title>
        <authorList>
            <person name="Finkelstein S."/>
            <person name="Negrete F."/>
            <person name="Jang H."/>
            <person name="Gopinath G.R."/>
            <person name="Tall B.D."/>
        </authorList>
    </citation>
    <scope>NUCLEOTIDE SEQUENCE [LARGE SCALE GENOMIC DNA]</scope>
    <source>
        <strain evidence="7 10">MOD1_GK1257</strain>
    </source>
</reference>
<protein>
    <submittedName>
        <fullName evidence="8">AcrEF/envCD operon transcriptional regulator</fullName>
    </submittedName>
</protein>
<dbReference type="PRINTS" id="PR00455">
    <property type="entry name" value="HTHTETR"/>
</dbReference>
<dbReference type="InterPro" id="IPR009057">
    <property type="entry name" value="Homeodomain-like_sf"/>
</dbReference>
<dbReference type="EMBL" id="MSAE01000021">
    <property type="protein sequence ID" value="PUX14215.1"/>
    <property type="molecule type" value="Genomic_DNA"/>
</dbReference>